<dbReference type="KEGG" id="ahz:APS56_15675"/>
<evidence type="ECO:0000313" key="3">
    <source>
        <dbReference type="Proteomes" id="UP000057981"/>
    </source>
</evidence>
<evidence type="ECO:0000259" key="1">
    <source>
        <dbReference type="PROSITE" id="PS50801"/>
    </source>
</evidence>
<dbReference type="AlphaFoldDB" id="A0A0P0DEK7"/>
<dbReference type="Pfam" id="PF01740">
    <property type="entry name" value="STAS"/>
    <property type="match status" value="1"/>
</dbReference>
<dbReference type="SUPFAM" id="SSF52091">
    <property type="entry name" value="SpoIIaa-like"/>
    <property type="match status" value="1"/>
</dbReference>
<feature type="domain" description="STAS" evidence="1">
    <location>
        <begin position="30"/>
        <end position="123"/>
    </location>
</feature>
<accession>A0A0P0DEK7</accession>
<dbReference type="OrthoDB" id="1163458at2"/>
<evidence type="ECO:0000313" key="2">
    <source>
        <dbReference type="EMBL" id="ALJ06485.1"/>
    </source>
</evidence>
<gene>
    <name evidence="2" type="ORF">APS56_15675</name>
</gene>
<organism evidence="2 3">
    <name type="scientific">Pseudalgibacter alginicilyticus</name>
    <dbReference type="NCBI Taxonomy" id="1736674"/>
    <lineage>
        <taxon>Bacteria</taxon>
        <taxon>Pseudomonadati</taxon>
        <taxon>Bacteroidota</taxon>
        <taxon>Flavobacteriia</taxon>
        <taxon>Flavobacteriales</taxon>
        <taxon>Flavobacteriaceae</taxon>
        <taxon>Pseudalgibacter</taxon>
    </lineage>
</organism>
<dbReference type="InterPro" id="IPR036513">
    <property type="entry name" value="STAS_dom_sf"/>
</dbReference>
<dbReference type="Gene3D" id="3.30.750.24">
    <property type="entry name" value="STAS domain"/>
    <property type="match status" value="1"/>
</dbReference>
<keyword evidence="3" id="KW-1185">Reference proteome</keyword>
<dbReference type="PROSITE" id="PS50801">
    <property type="entry name" value="STAS"/>
    <property type="match status" value="1"/>
</dbReference>
<dbReference type="RefSeq" id="WP_054730562.1">
    <property type="nucleotide sequence ID" value="NZ_CP012898.1"/>
</dbReference>
<name>A0A0P0DEK7_9FLAO</name>
<sequence length="123" mass="14155">MQLTEIYWCSVDSWEIFVPATNETINYNLQMMSLTIKENNGIFLLEGIIDSTTLKKLHNHLEFLLAYTKSVTINIDKVTAINKSGLEIIENLFRRAELNNKEFYVIGYGCKAIYESKNLLNVA</sequence>
<dbReference type="PATRIC" id="fig|1736674.3.peg.3208"/>
<dbReference type="STRING" id="1736674.APS56_15675"/>
<dbReference type="EMBL" id="CP012898">
    <property type="protein sequence ID" value="ALJ06485.1"/>
    <property type="molecule type" value="Genomic_DNA"/>
</dbReference>
<dbReference type="Proteomes" id="UP000057981">
    <property type="component" value="Chromosome"/>
</dbReference>
<proteinExistence type="predicted"/>
<protein>
    <recommendedName>
        <fullName evidence="1">STAS domain-containing protein</fullName>
    </recommendedName>
</protein>
<reference evidence="2 3" key="1">
    <citation type="submission" date="2015-10" db="EMBL/GenBank/DDBJ databases">
        <authorList>
            <person name="Gilbert D.G."/>
        </authorList>
    </citation>
    <scope>NUCLEOTIDE SEQUENCE [LARGE SCALE GENOMIC DNA]</scope>
    <source>
        <strain evidence="3">HZ-22</strain>
    </source>
</reference>
<dbReference type="InterPro" id="IPR002645">
    <property type="entry name" value="STAS_dom"/>
</dbReference>